<organism evidence="2 3">
    <name type="scientific">Coffea canephora</name>
    <name type="common">Robusta coffee</name>
    <dbReference type="NCBI Taxonomy" id="49390"/>
    <lineage>
        <taxon>Eukaryota</taxon>
        <taxon>Viridiplantae</taxon>
        <taxon>Streptophyta</taxon>
        <taxon>Embryophyta</taxon>
        <taxon>Tracheophyta</taxon>
        <taxon>Spermatophyta</taxon>
        <taxon>Magnoliopsida</taxon>
        <taxon>eudicotyledons</taxon>
        <taxon>Gunneridae</taxon>
        <taxon>Pentapetalae</taxon>
        <taxon>asterids</taxon>
        <taxon>lamiids</taxon>
        <taxon>Gentianales</taxon>
        <taxon>Rubiaceae</taxon>
        <taxon>Ixoroideae</taxon>
        <taxon>Gardenieae complex</taxon>
        <taxon>Bertiereae - Coffeeae clade</taxon>
        <taxon>Coffeeae</taxon>
        <taxon>Coffea</taxon>
    </lineage>
</organism>
<dbReference type="Proteomes" id="UP000295252">
    <property type="component" value="Chromosome VII"/>
</dbReference>
<name>A0A068UBL8_COFCA</name>
<keyword evidence="1" id="KW-0812">Transmembrane</keyword>
<dbReference type="Gene3D" id="1.20.1440.90">
    <property type="entry name" value="Phosphoenolpyruvate/pyruvate domain"/>
    <property type="match status" value="1"/>
</dbReference>
<dbReference type="SUPFAM" id="SSF51621">
    <property type="entry name" value="Phosphoenolpyruvate/pyruvate domain"/>
    <property type="match status" value="1"/>
</dbReference>
<dbReference type="GO" id="GO:0009507">
    <property type="term" value="C:chloroplast"/>
    <property type="evidence" value="ECO:0007669"/>
    <property type="project" value="TreeGrafter"/>
</dbReference>
<dbReference type="InterPro" id="IPR021135">
    <property type="entry name" value="PEP_COase"/>
</dbReference>
<dbReference type="AlphaFoldDB" id="A0A068UBL8"/>
<dbReference type="GO" id="GO:0005829">
    <property type="term" value="C:cytosol"/>
    <property type="evidence" value="ECO:0007669"/>
    <property type="project" value="TreeGrafter"/>
</dbReference>
<dbReference type="PANTHER" id="PTHR30523:SF33">
    <property type="entry name" value="PHOSPHOENOLPYRUVATE CARBOXYLASE 3"/>
    <property type="match status" value="1"/>
</dbReference>
<dbReference type="InParanoid" id="A0A068UBL8"/>
<dbReference type="GO" id="GO:0008964">
    <property type="term" value="F:phosphoenolpyruvate carboxylase activity"/>
    <property type="evidence" value="ECO:0007669"/>
    <property type="project" value="InterPro"/>
</dbReference>
<dbReference type="InterPro" id="IPR015813">
    <property type="entry name" value="Pyrv/PenolPyrv_kinase-like_dom"/>
</dbReference>
<dbReference type="GO" id="GO:0006099">
    <property type="term" value="P:tricarboxylic acid cycle"/>
    <property type="evidence" value="ECO:0007669"/>
    <property type="project" value="InterPro"/>
</dbReference>
<reference evidence="3" key="1">
    <citation type="journal article" date="2014" name="Science">
        <title>The coffee genome provides insight into the convergent evolution of caffeine biosynthesis.</title>
        <authorList>
            <person name="Denoeud F."/>
            <person name="Carretero-Paulet L."/>
            <person name="Dereeper A."/>
            <person name="Droc G."/>
            <person name="Guyot R."/>
            <person name="Pietrella M."/>
            <person name="Zheng C."/>
            <person name="Alberti A."/>
            <person name="Anthony F."/>
            <person name="Aprea G."/>
            <person name="Aury J.M."/>
            <person name="Bento P."/>
            <person name="Bernard M."/>
            <person name="Bocs S."/>
            <person name="Campa C."/>
            <person name="Cenci A."/>
            <person name="Combes M.C."/>
            <person name="Crouzillat D."/>
            <person name="Da Silva C."/>
            <person name="Daddiego L."/>
            <person name="De Bellis F."/>
            <person name="Dussert S."/>
            <person name="Garsmeur O."/>
            <person name="Gayraud T."/>
            <person name="Guignon V."/>
            <person name="Jahn K."/>
            <person name="Jamilloux V."/>
            <person name="Joet T."/>
            <person name="Labadie K."/>
            <person name="Lan T."/>
            <person name="Leclercq J."/>
            <person name="Lepelley M."/>
            <person name="Leroy T."/>
            <person name="Li L.T."/>
            <person name="Librado P."/>
            <person name="Lopez L."/>
            <person name="Munoz A."/>
            <person name="Noel B."/>
            <person name="Pallavicini A."/>
            <person name="Perrotta G."/>
            <person name="Poncet V."/>
            <person name="Pot D."/>
            <person name="Priyono X."/>
            <person name="Rigoreau M."/>
            <person name="Rouard M."/>
            <person name="Rozas J."/>
            <person name="Tranchant-Dubreuil C."/>
            <person name="VanBuren R."/>
            <person name="Zhang Q."/>
            <person name="Andrade A.C."/>
            <person name="Argout X."/>
            <person name="Bertrand B."/>
            <person name="de Kochko A."/>
            <person name="Graziosi G."/>
            <person name="Henry R.J."/>
            <person name="Jayarama X."/>
            <person name="Ming R."/>
            <person name="Nagai C."/>
            <person name="Rounsley S."/>
            <person name="Sankoff D."/>
            <person name="Giuliano G."/>
            <person name="Albert V.A."/>
            <person name="Wincker P."/>
            <person name="Lashermes P."/>
        </authorList>
    </citation>
    <scope>NUCLEOTIDE SEQUENCE [LARGE SCALE GENOMIC DNA]</scope>
    <source>
        <strain evidence="3">cv. DH200-94</strain>
    </source>
</reference>
<evidence type="ECO:0000313" key="3">
    <source>
        <dbReference type="Proteomes" id="UP000295252"/>
    </source>
</evidence>
<dbReference type="STRING" id="49390.A0A068UBL8"/>
<keyword evidence="1" id="KW-0472">Membrane</keyword>
<keyword evidence="3" id="KW-1185">Reference proteome</keyword>
<dbReference type="Pfam" id="PF00311">
    <property type="entry name" value="PEPcase"/>
    <property type="match status" value="1"/>
</dbReference>
<evidence type="ECO:0000313" key="2">
    <source>
        <dbReference type="EMBL" id="CDP05876.1"/>
    </source>
</evidence>
<dbReference type="PANTHER" id="PTHR30523">
    <property type="entry name" value="PHOSPHOENOLPYRUVATE CARBOXYLASE"/>
    <property type="match status" value="1"/>
</dbReference>
<dbReference type="PhylomeDB" id="A0A068UBL8"/>
<dbReference type="EMBL" id="HG739103">
    <property type="protein sequence ID" value="CDP05876.1"/>
    <property type="molecule type" value="Genomic_DNA"/>
</dbReference>
<proteinExistence type="predicted"/>
<dbReference type="GO" id="GO:0015977">
    <property type="term" value="P:carbon fixation"/>
    <property type="evidence" value="ECO:0007669"/>
    <property type="project" value="InterPro"/>
</dbReference>
<dbReference type="GO" id="GO:0048366">
    <property type="term" value="P:leaf development"/>
    <property type="evidence" value="ECO:0007669"/>
    <property type="project" value="TreeGrafter"/>
</dbReference>
<keyword evidence="1" id="KW-1133">Transmembrane helix</keyword>
<dbReference type="GO" id="GO:0048046">
    <property type="term" value="C:apoplast"/>
    <property type="evidence" value="ECO:0007669"/>
    <property type="project" value="TreeGrafter"/>
</dbReference>
<evidence type="ECO:0000256" key="1">
    <source>
        <dbReference type="SAM" id="Phobius"/>
    </source>
</evidence>
<accession>A0A068UBL8</accession>
<feature type="transmembrane region" description="Helical" evidence="1">
    <location>
        <begin position="85"/>
        <end position="107"/>
    </location>
</feature>
<dbReference type="Gramene" id="CDP05876">
    <property type="protein sequence ID" value="CDP05876"/>
    <property type="gene ID" value="GSCOC_T00021187001"/>
</dbReference>
<protein>
    <submittedName>
        <fullName evidence="2">Uncharacterized protein</fullName>
    </submittedName>
</protein>
<gene>
    <name evidence="2" type="ORF">GSCOC_T00021187001</name>
</gene>
<sequence>MTKTDKGNRERCNRDAKHYIGFWKHLAPNEPYRVILADVRDKLYETRERCRHMLADGTSDISEEGTYTNAEQVVLLKLIAKYLKFSIAMLTIIYIFSCSLISESMSLGKKASKARKMQRLVG</sequence>